<dbReference type="RefSeq" id="WP_014778999.1">
    <property type="nucleotide sequence ID" value="NC_018012.1"/>
</dbReference>
<organism evidence="1 2">
    <name type="scientific">Thiocystis violascens (strain ATCC 17096 / DSM 198 / 6111)</name>
    <name type="common">Chromatium violascens</name>
    <dbReference type="NCBI Taxonomy" id="765911"/>
    <lineage>
        <taxon>Bacteria</taxon>
        <taxon>Pseudomonadati</taxon>
        <taxon>Pseudomonadota</taxon>
        <taxon>Gammaproteobacteria</taxon>
        <taxon>Chromatiales</taxon>
        <taxon>Chromatiaceae</taxon>
        <taxon>Thiocystis</taxon>
    </lineage>
</organism>
<keyword evidence="1" id="KW-0808">Transferase</keyword>
<reference evidence="1 2" key="1">
    <citation type="submission" date="2012-06" db="EMBL/GenBank/DDBJ databases">
        <title>Complete sequence of Thiocystis violascens DSM 198.</title>
        <authorList>
            <consortium name="US DOE Joint Genome Institute"/>
            <person name="Lucas S."/>
            <person name="Han J."/>
            <person name="Lapidus A."/>
            <person name="Cheng J.-F."/>
            <person name="Goodwin L."/>
            <person name="Pitluck S."/>
            <person name="Peters L."/>
            <person name="Ovchinnikova G."/>
            <person name="Teshima H."/>
            <person name="Detter J.C."/>
            <person name="Han C."/>
            <person name="Tapia R."/>
            <person name="Land M."/>
            <person name="Hauser L."/>
            <person name="Kyrpides N."/>
            <person name="Ivanova N."/>
            <person name="Pagani I."/>
            <person name="Vogl K."/>
            <person name="Liu Z."/>
            <person name="Frigaard N.-U."/>
            <person name="Bryant D."/>
            <person name="Woyke T."/>
        </authorList>
    </citation>
    <scope>NUCLEOTIDE SEQUENCE [LARGE SCALE GENOMIC DNA]</scope>
    <source>
        <strain evidence="2">ATCC 17096 / DSM 198 / 6111</strain>
    </source>
</reference>
<dbReference type="Gene3D" id="3.40.50.300">
    <property type="entry name" value="P-loop containing nucleotide triphosphate hydrolases"/>
    <property type="match status" value="1"/>
</dbReference>
<dbReference type="PANTHER" id="PTHR12083">
    <property type="entry name" value="BIFUNCTIONAL POLYNUCLEOTIDE PHOSPHATASE/KINASE"/>
    <property type="match status" value="1"/>
</dbReference>
<protein>
    <submittedName>
        <fullName evidence="1">Putative kinase</fullName>
    </submittedName>
</protein>
<dbReference type="EMBL" id="CP003154">
    <property type="protein sequence ID" value="AFL74557.1"/>
    <property type="molecule type" value="Genomic_DNA"/>
</dbReference>
<dbReference type="GO" id="GO:0006281">
    <property type="term" value="P:DNA repair"/>
    <property type="evidence" value="ECO:0007669"/>
    <property type="project" value="TreeGrafter"/>
</dbReference>
<dbReference type="Pfam" id="PF13671">
    <property type="entry name" value="AAA_33"/>
    <property type="match status" value="1"/>
</dbReference>
<dbReference type="OrthoDB" id="8564590at2"/>
<keyword evidence="2" id="KW-1185">Reference proteome</keyword>
<dbReference type="GO" id="GO:0046404">
    <property type="term" value="F:ATP-dependent polydeoxyribonucleotide 5'-hydroxyl-kinase activity"/>
    <property type="evidence" value="ECO:0007669"/>
    <property type="project" value="TreeGrafter"/>
</dbReference>
<evidence type="ECO:0000313" key="2">
    <source>
        <dbReference type="Proteomes" id="UP000006062"/>
    </source>
</evidence>
<keyword evidence="1" id="KW-0418">Kinase</keyword>
<dbReference type="GO" id="GO:0003690">
    <property type="term" value="F:double-stranded DNA binding"/>
    <property type="evidence" value="ECO:0007669"/>
    <property type="project" value="TreeGrafter"/>
</dbReference>
<dbReference type="PANTHER" id="PTHR12083:SF9">
    <property type="entry name" value="BIFUNCTIONAL POLYNUCLEOTIDE PHOSPHATASE_KINASE"/>
    <property type="match status" value="1"/>
</dbReference>
<dbReference type="AlphaFoldDB" id="I3YC39"/>
<dbReference type="STRING" id="765911.Thivi_2624"/>
<accession>I3YC39</accession>
<dbReference type="eggNOG" id="COG4639">
    <property type="taxonomic scope" value="Bacteria"/>
</dbReference>
<dbReference type="Proteomes" id="UP000006062">
    <property type="component" value="Chromosome"/>
</dbReference>
<dbReference type="SUPFAM" id="SSF52540">
    <property type="entry name" value="P-loop containing nucleoside triphosphate hydrolases"/>
    <property type="match status" value="1"/>
</dbReference>
<proteinExistence type="predicted"/>
<dbReference type="InterPro" id="IPR027417">
    <property type="entry name" value="P-loop_NTPase"/>
</dbReference>
<name>I3YC39_THIV6</name>
<dbReference type="KEGG" id="tvi:Thivi_2624"/>
<dbReference type="HOGENOM" id="CLU_119557_0_0_6"/>
<dbReference type="GO" id="GO:0046403">
    <property type="term" value="F:polynucleotide 3'-phosphatase activity"/>
    <property type="evidence" value="ECO:0007669"/>
    <property type="project" value="TreeGrafter"/>
</dbReference>
<gene>
    <name evidence="1" type="ordered locus">Thivi_2624</name>
</gene>
<sequence>MEAVILSGIQAAGKSSFYKARLADSHLRLNLDMLRTRHRERVLLAACLEAKQPFVVDNTNLTQAERAVYIEAAREARFRVVGYCFWIDLETALARNALRERRRPVPDKAIRASLRRWEIPRLEEGFDLLWEVRAVDGDFRLTAAERL</sequence>
<evidence type="ECO:0000313" key="1">
    <source>
        <dbReference type="EMBL" id="AFL74557.1"/>
    </source>
</evidence>